<comment type="subcellular location">
    <subcellularLocation>
        <location evidence="4">Cytoplasm</location>
    </subcellularLocation>
</comment>
<dbReference type="EC" id="1.5.1.2" evidence="4"/>
<comment type="pathway">
    <text evidence="4">Amino-acid biosynthesis; L-proline biosynthesis; L-proline from L-glutamate 5-semialdehyde: step 1/1.</text>
</comment>
<gene>
    <name evidence="4" type="primary">proC</name>
    <name evidence="8" type="ORF">CQA53_00275</name>
</gene>
<dbReference type="GO" id="GO:0004735">
    <property type="term" value="F:pyrroline-5-carboxylate reductase activity"/>
    <property type="evidence" value="ECO:0007669"/>
    <property type="project" value="UniProtKB-UniRule"/>
</dbReference>
<reference evidence="8 9" key="1">
    <citation type="submission" date="2018-04" db="EMBL/GenBank/DDBJ databases">
        <title>Novel Campyloabacter and Helicobacter Species and Strains.</title>
        <authorList>
            <person name="Mannion A.J."/>
            <person name="Shen Z."/>
            <person name="Fox J.G."/>
        </authorList>
    </citation>
    <scope>NUCLEOTIDE SEQUENCE [LARGE SCALE GENOMIC DNA]</scope>
    <source>
        <strain evidence="8 9">MIT 17-337</strain>
    </source>
</reference>
<evidence type="ECO:0000256" key="1">
    <source>
        <dbReference type="ARBA" id="ARBA00005525"/>
    </source>
</evidence>
<keyword evidence="9" id="KW-1185">Reference proteome</keyword>
<dbReference type="InterPro" id="IPR028939">
    <property type="entry name" value="P5C_Rdtase_cat_N"/>
</dbReference>
<feature type="domain" description="Pyrroline-5-carboxylate reductase dimerisation" evidence="7">
    <location>
        <begin position="196"/>
        <end position="295"/>
    </location>
</feature>
<dbReference type="Gene3D" id="1.10.3730.10">
    <property type="entry name" value="ProC C-terminal domain-like"/>
    <property type="match status" value="1"/>
</dbReference>
<keyword evidence="4" id="KW-0028">Amino-acid biosynthesis</keyword>
<sequence length="307" mass="33627">MELVIVGYGNMAKAILCGILKQKKADIGISKITIAGRNPKKIESWLESFFYDNISEFKTDVVMLETYDIKCNNKAILLACKPSNLSKFSFSGFAEIVYSVLAGVTIQTLQTSIDAKNFVLIMPNVCAIDSFSSSAVLWEQNKLRTKSIKEVGKVLDSLVDNHNLHEVEQKSSLETKKKIEYFVSSFGNCVFVDTQKEINASIATNGSSPAVLALVAQALINAGVHQGLKLEASKKLVQKTFEGVAYMLQHISPQEIKDRVASPGGTTAEALLHCDIMGVQGNITQACIMAVRKAEHTMKPYELNEAL</sequence>
<comment type="caution">
    <text evidence="8">The sequence shown here is derived from an EMBL/GenBank/DDBJ whole genome shotgun (WGS) entry which is preliminary data.</text>
</comment>
<dbReference type="OrthoDB" id="9805754at2"/>
<organism evidence="8 9">
    <name type="scientific">Helicobacter didelphidarum</name>
    <dbReference type="NCBI Taxonomy" id="2040648"/>
    <lineage>
        <taxon>Bacteria</taxon>
        <taxon>Pseudomonadati</taxon>
        <taxon>Campylobacterota</taxon>
        <taxon>Epsilonproteobacteria</taxon>
        <taxon>Campylobacterales</taxon>
        <taxon>Helicobacteraceae</taxon>
        <taxon>Helicobacter</taxon>
    </lineage>
</organism>
<evidence type="ECO:0000313" key="9">
    <source>
        <dbReference type="Proteomes" id="UP000256379"/>
    </source>
</evidence>
<evidence type="ECO:0000256" key="3">
    <source>
        <dbReference type="ARBA" id="ARBA00023002"/>
    </source>
</evidence>
<protein>
    <recommendedName>
        <fullName evidence="4">Pyrroline-5-carboxylate reductase</fullName>
        <shortName evidence="4">P5C reductase</shortName>
        <shortName evidence="4">P5CR</shortName>
        <ecNumber evidence="4">1.5.1.2</ecNumber>
    </recommendedName>
    <alternativeName>
        <fullName evidence="4">PCA reductase</fullName>
    </alternativeName>
</protein>
<feature type="binding site" evidence="5">
    <location>
        <begin position="79"/>
        <end position="82"/>
    </location>
    <ligand>
        <name>NADP(+)</name>
        <dbReference type="ChEBI" id="CHEBI:58349"/>
    </ligand>
</feature>
<evidence type="ECO:0000256" key="5">
    <source>
        <dbReference type="PIRSR" id="PIRSR000193-1"/>
    </source>
</evidence>
<dbReference type="HAMAP" id="MF_01925">
    <property type="entry name" value="P5C_reductase"/>
    <property type="match status" value="1"/>
</dbReference>
<feature type="domain" description="Pyrroline-5-carboxylate reductase catalytic N-terminal" evidence="6">
    <location>
        <begin position="4"/>
        <end position="88"/>
    </location>
</feature>
<dbReference type="PIRSF" id="PIRSF000193">
    <property type="entry name" value="Pyrrol-5-carb_rd"/>
    <property type="match status" value="1"/>
</dbReference>
<dbReference type="SUPFAM" id="SSF51735">
    <property type="entry name" value="NAD(P)-binding Rossmann-fold domains"/>
    <property type="match status" value="1"/>
</dbReference>
<evidence type="ECO:0000259" key="6">
    <source>
        <dbReference type="Pfam" id="PF03807"/>
    </source>
</evidence>
<dbReference type="Pfam" id="PF14748">
    <property type="entry name" value="P5CR_dimer"/>
    <property type="match status" value="1"/>
</dbReference>
<dbReference type="Gene3D" id="3.40.50.720">
    <property type="entry name" value="NAD(P)-binding Rossmann-like Domain"/>
    <property type="match status" value="1"/>
</dbReference>
<evidence type="ECO:0000259" key="7">
    <source>
        <dbReference type="Pfam" id="PF14748"/>
    </source>
</evidence>
<keyword evidence="4" id="KW-0641">Proline biosynthesis</keyword>
<name>A0A3D8IQN5_9HELI</name>
<dbReference type="SUPFAM" id="SSF48179">
    <property type="entry name" value="6-phosphogluconate dehydrogenase C-terminal domain-like"/>
    <property type="match status" value="1"/>
</dbReference>
<dbReference type="AlphaFoldDB" id="A0A3D8IQN5"/>
<dbReference type="GO" id="GO:0055129">
    <property type="term" value="P:L-proline biosynthetic process"/>
    <property type="evidence" value="ECO:0007669"/>
    <property type="project" value="UniProtKB-UniRule"/>
</dbReference>
<comment type="catalytic activity">
    <reaction evidence="4">
        <text>L-proline + NAD(+) = (S)-1-pyrroline-5-carboxylate + NADH + 2 H(+)</text>
        <dbReference type="Rhea" id="RHEA:14105"/>
        <dbReference type="ChEBI" id="CHEBI:15378"/>
        <dbReference type="ChEBI" id="CHEBI:17388"/>
        <dbReference type="ChEBI" id="CHEBI:57540"/>
        <dbReference type="ChEBI" id="CHEBI:57945"/>
        <dbReference type="ChEBI" id="CHEBI:60039"/>
        <dbReference type="EC" id="1.5.1.2"/>
    </reaction>
</comment>
<evidence type="ECO:0000313" key="8">
    <source>
        <dbReference type="EMBL" id="RDU67502.1"/>
    </source>
</evidence>
<dbReference type="Proteomes" id="UP000256379">
    <property type="component" value="Unassembled WGS sequence"/>
</dbReference>
<keyword evidence="4" id="KW-0963">Cytoplasm</keyword>
<dbReference type="PANTHER" id="PTHR11645">
    <property type="entry name" value="PYRROLINE-5-CARBOXYLATE REDUCTASE"/>
    <property type="match status" value="1"/>
</dbReference>
<keyword evidence="3 4" id="KW-0560">Oxidoreductase</keyword>
<dbReference type="InterPro" id="IPR036291">
    <property type="entry name" value="NAD(P)-bd_dom_sf"/>
</dbReference>
<dbReference type="EMBL" id="NXLQ01000001">
    <property type="protein sequence ID" value="RDU67502.1"/>
    <property type="molecule type" value="Genomic_DNA"/>
</dbReference>
<dbReference type="UniPathway" id="UPA00098">
    <property type="reaction ID" value="UER00361"/>
</dbReference>
<dbReference type="RefSeq" id="WP_115542030.1">
    <property type="nucleotide sequence ID" value="NZ_NXLQ01000001.1"/>
</dbReference>
<comment type="catalytic activity">
    <reaction evidence="4">
        <text>L-proline + NADP(+) = (S)-1-pyrroline-5-carboxylate + NADPH + 2 H(+)</text>
        <dbReference type="Rhea" id="RHEA:14109"/>
        <dbReference type="ChEBI" id="CHEBI:15378"/>
        <dbReference type="ChEBI" id="CHEBI:17388"/>
        <dbReference type="ChEBI" id="CHEBI:57783"/>
        <dbReference type="ChEBI" id="CHEBI:58349"/>
        <dbReference type="ChEBI" id="CHEBI:60039"/>
        <dbReference type="EC" id="1.5.1.2"/>
    </reaction>
</comment>
<comment type="similarity">
    <text evidence="1 4">Belongs to the pyrroline-5-carboxylate reductase family.</text>
</comment>
<proteinExistence type="inferred from homology"/>
<dbReference type="PANTHER" id="PTHR11645:SF0">
    <property type="entry name" value="PYRROLINE-5-CARBOXYLATE REDUCTASE 3"/>
    <property type="match status" value="1"/>
</dbReference>
<dbReference type="InterPro" id="IPR000304">
    <property type="entry name" value="Pyrroline-COOH_reductase"/>
</dbReference>
<dbReference type="InterPro" id="IPR029036">
    <property type="entry name" value="P5CR_dimer"/>
</dbReference>
<evidence type="ECO:0000256" key="2">
    <source>
        <dbReference type="ARBA" id="ARBA00022857"/>
    </source>
</evidence>
<evidence type="ECO:0000256" key="4">
    <source>
        <dbReference type="HAMAP-Rule" id="MF_01925"/>
    </source>
</evidence>
<dbReference type="GO" id="GO:0005737">
    <property type="term" value="C:cytoplasm"/>
    <property type="evidence" value="ECO:0007669"/>
    <property type="project" value="UniProtKB-SubCell"/>
</dbReference>
<dbReference type="Pfam" id="PF03807">
    <property type="entry name" value="F420_oxidored"/>
    <property type="match status" value="1"/>
</dbReference>
<dbReference type="InterPro" id="IPR008927">
    <property type="entry name" value="6-PGluconate_DH-like_C_sf"/>
</dbReference>
<accession>A0A3D8IQN5</accession>
<keyword evidence="2 4" id="KW-0521">NADP</keyword>
<comment type="function">
    <text evidence="4">Catalyzes the reduction of 1-pyrroline-5-carboxylate (PCA) to L-proline.</text>
</comment>